<feature type="binding site" evidence="4">
    <location>
        <begin position="248"/>
        <end position="252"/>
    </location>
    <ligand>
        <name>ATP</name>
        <dbReference type="ChEBI" id="CHEBI:30616"/>
    </ligand>
</feature>
<evidence type="ECO:0000313" key="7">
    <source>
        <dbReference type="RefSeq" id="XP_011505434.1"/>
    </source>
</evidence>
<dbReference type="GO" id="GO:0016787">
    <property type="term" value="F:hydrolase activity"/>
    <property type="evidence" value="ECO:0007669"/>
    <property type="project" value="UniProtKB-KW"/>
</dbReference>
<feature type="transmembrane region" description="Helical" evidence="5">
    <location>
        <begin position="44"/>
        <end position="61"/>
    </location>
</feature>
<proteinExistence type="inferred from homology"/>
<comment type="similarity">
    <text evidence="1">Belongs to the GDA1/CD39 NTPase family.</text>
</comment>
<keyword evidence="5" id="KW-0812">Transmembrane</keyword>
<keyword evidence="5" id="KW-1133">Transmembrane helix</keyword>
<organism evidence="6 7">
    <name type="scientific">Ceratosolen solmsi marchali</name>
    <dbReference type="NCBI Taxonomy" id="326594"/>
    <lineage>
        <taxon>Eukaryota</taxon>
        <taxon>Metazoa</taxon>
        <taxon>Ecdysozoa</taxon>
        <taxon>Arthropoda</taxon>
        <taxon>Hexapoda</taxon>
        <taxon>Insecta</taxon>
        <taxon>Pterygota</taxon>
        <taxon>Neoptera</taxon>
        <taxon>Endopterygota</taxon>
        <taxon>Hymenoptera</taxon>
        <taxon>Apocrita</taxon>
        <taxon>Proctotrupomorpha</taxon>
        <taxon>Chalcidoidea</taxon>
        <taxon>Agaonidae</taxon>
        <taxon>Agaoninae</taxon>
        <taxon>Ceratosolen</taxon>
    </lineage>
</organism>
<dbReference type="Gene3D" id="3.30.420.40">
    <property type="match status" value="1"/>
</dbReference>
<evidence type="ECO:0000256" key="5">
    <source>
        <dbReference type="SAM" id="Phobius"/>
    </source>
</evidence>
<evidence type="ECO:0000256" key="2">
    <source>
        <dbReference type="ARBA" id="ARBA00022801"/>
    </source>
</evidence>
<dbReference type="CDD" id="cd24046">
    <property type="entry name" value="ASKHA_NBD_NTPDase5-like"/>
    <property type="match status" value="1"/>
</dbReference>
<feature type="active site" description="Proton acceptor" evidence="3">
    <location>
        <position position="212"/>
    </location>
</feature>
<evidence type="ECO:0000256" key="1">
    <source>
        <dbReference type="ARBA" id="ARBA00009283"/>
    </source>
</evidence>
<sequence>MVVRQRQINKNEGVKDDTTRNIQNFVTEQPMGILKKQRWCKRKYLRIIIVLCLLFLIYIGLANNTKTFQISSKAIDNLAIHFNLHKPFYVIIIDAGSTASRVVAFTFHMSIVNGQLILDDELFFETKPGLSSFVKKPNQIEKSLNILLQKAKLKIPQQEWSRTPLYLRATAGLRLLSNDESQKILEECKKVLNMSGFYTSDDSVAIMEGSDEGIFSWFTVNFLLERFSKTSNNIDHATNTISTFDLGGGSTQITFALTPNVIEKKAKELAIYKEKIFHINAFDRNMSIFTESFLGMGLMAARKEILMHPDNHKNQTKKINIASPNLEVIEIYAECINPIISGVEWTYDRKKYIVKGPINGMHKIIKTQNFAGTDEVRPIVRFSTCLDIIKKVINANIPHDLSEFLEHDIYAFSYYFDRATEAGLIDPFKGGIISIESIYKTARETCEYPNTEQPFMCLDLSFIYVLLHEGFGLDKKSNIFMQKKINGHELSWALGAAFNILQKDMKYLSQ</sequence>
<gene>
    <name evidence="7" type="primary">LOC105368179</name>
</gene>
<dbReference type="InterPro" id="IPR000407">
    <property type="entry name" value="GDA1_CD39_NTPase"/>
</dbReference>
<reference evidence="7" key="1">
    <citation type="submission" date="2025-08" db="UniProtKB">
        <authorList>
            <consortium name="RefSeq"/>
        </authorList>
    </citation>
    <scope>IDENTIFICATION</scope>
</reference>
<keyword evidence="6" id="KW-1185">Reference proteome</keyword>
<dbReference type="Pfam" id="PF01150">
    <property type="entry name" value="GDA1_CD39"/>
    <property type="match status" value="1"/>
</dbReference>
<protein>
    <submittedName>
        <fullName evidence="7">Ectonucleoside triphosphate diphosphohydrolase 5</fullName>
    </submittedName>
</protein>
<accession>A0AAJ7E2H2</accession>
<dbReference type="RefSeq" id="XP_011505434.1">
    <property type="nucleotide sequence ID" value="XM_011507132.1"/>
</dbReference>
<keyword evidence="2" id="KW-0378">Hydrolase</keyword>
<dbReference type="GeneID" id="105368179"/>
<dbReference type="CTD" id="33495"/>
<dbReference type="PANTHER" id="PTHR11782">
    <property type="entry name" value="ADENOSINE/GUANOSINE DIPHOSPHATASE"/>
    <property type="match status" value="1"/>
</dbReference>
<name>A0AAJ7E2H2_9HYME</name>
<keyword evidence="5" id="KW-0472">Membrane</keyword>
<keyword evidence="4" id="KW-0067">ATP-binding</keyword>
<dbReference type="PANTHER" id="PTHR11782:SF127">
    <property type="entry name" value="NTPASE, ISOFORM F"/>
    <property type="match status" value="1"/>
</dbReference>
<dbReference type="AlphaFoldDB" id="A0AAJ7E2H2"/>
<evidence type="ECO:0000256" key="4">
    <source>
        <dbReference type="PIRSR" id="PIRSR600407-2"/>
    </source>
</evidence>
<evidence type="ECO:0000256" key="3">
    <source>
        <dbReference type="PIRSR" id="PIRSR600407-1"/>
    </source>
</evidence>
<evidence type="ECO:0000313" key="6">
    <source>
        <dbReference type="Proteomes" id="UP000695007"/>
    </source>
</evidence>
<dbReference type="Gene3D" id="3.30.420.150">
    <property type="entry name" value="Exopolyphosphatase. Domain 2"/>
    <property type="match status" value="1"/>
</dbReference>
<dbReference type="GO" id="GO:0005524">
    <property type="term" value="F:ATP binding"/>
    <property type="evidence" value="ECO:0007669"/>
    <property type="project" value="UniProtKB-KW"/>
</dbReference>
<keyword evidence="4" id="KW-0547">Nucleotide-binding</keyword>
<dbReference type="Proteomes" id="UP000695007">
    <property type="component" value="Unplaced"/>
</dbReference>
<dbReference type="KEGG" id="csol:105368179"/>